<protein>
    <submittedName>
        <fullName evidence="11">Zinc transporter 5</fullName>
    </submittedName>
</protein>
<dbReference type="GO" id="GO:0031410">
    <property type="term" value="C:cytoplasmic vesicle"/>
    <property type="evidence" value="ECO:0007669"/>
    <property type="project" value="TreeGrafter"/>
</dbReference>
<feature type="transmembrane region" description="Helical" evidence="9">
    <location>
        <begin position="313"/>
        <end position="334"/>
    </location>
</feature>
<feature type="transmembrane region" description="Helical" evidence="9">
    <location>
        <begin position="385"/>
        <end position="404"/>
    </location>
</feature>
<evidence type="ECO:0000256" key="1">
    <source>
        <dbReference type="ARBA" id="ARBA00004141"/>
    </source>
</evidence>
<dbReference type="SUPFAM" id="SSF161111">
    <property type="entry name" value="Cation efflux protein transmembrane domain-like"/>
    <property type="match status" value="1"/>
</dbReference>
<dbReference type="InterPro" id="IPR027469">
    <property type="entry name" value="Cation_efflux_TMD_sf"/>
</dbReference>
<comment type="similarity">
    <text evidence="2">Belongs to the cation diffusion facilitator (CDF) transporter (TC 2.A.4) family. SLC30A subfamily.</text>
</comment>
<feature type="transmembrane region" description="Helical" evidence="9">
    <location>
        <begin position="456"/>
        <end position="474"/>
    </location>
</feature>
<dbReference type="InterPro" id="IPR045316">
    <property type="entry name" value="Msc2-like"/>
</dbReference>
<dbReference type="InterPro" id="IPR058533">
    <property type="entry name" value="Cation_efflux_TM"/>
</dbReference>
<proteinExistence type="inferred from homology"/>
<dbReference type="EMBL" id="LN483249">
    <property type="protein sequence ID" value="CDZ97656.1"/>
    <property type="molecule type" value="Genomic_DNA"/>
</dbReference>
<keyword evidence="6" id="KW-0406">Ion transport</keyword>
<dbReference type="AlphaFoldDB" id="A0A0F7SFP5"/>
<keyword evidence="5 9" id="KW-1133">Transmembrane helix</keyword>
<feature type="transmembrane region" description="Helical" evidence="9">
    <location>
        <begin position="629"/>
        <end position="655"/>
    </location>
</feature>
<evidence type="ECO:0000256" key="3">
    <source>
        <dbReference type="ARBA" id="ARBA00022448"/>
    </source>
</evidence>
<organism evidence="11">
    <name type="scientific">Phaffia rhodozyma</name>
    <name type="common">Yeast</name>
    <name type="synonym">Xanthophyllomyces dendrorhous</name>
    <dbReference type="NCBI Taxonomy" id="264483"/>
    <lineage>
        <taxon>Eukaryota</taxon>
        <taxon>Fungi</taxon>
        <taxon>Dikarya</taxon>
        <taxon>Basidiomycota</taxon>
        <taxon>Agaricomycotina</taxon>
        <taxon>Tremellomycetes</taxon>
        <taxon>Cystofilobasidiales</taxon>
        <taxon>Mrakiaceae</taxon>
        <taxon>Phaffia</taxon>
    </lineage>
</organism>
<evidence type="ECO:0000256" key="2">
    <source>
        <dbReference type="ARBA" id="ARBA00008873"/>
    </source>
</evidence>
<keyword evidence="4 9" id="KW-0812">Transmembrane</keyword>
<dbReference type="GO" id="GO:1904257">
    <property type="term" value="P:zinc ion import into Golgi lumen"/>
    <property type="evidence" value="ECO:0007669"/>
    <property type="project" value="TreeGrafter"/>
</dbReference>
<evidence type="ECO:0000256" key="9">
    <source>
        <dbReference type="SAM" id="Phobius"/>
    </source>
</evidence>
<dbReference type="Gene3D" id="1.20.1510.10">
    <property type="entry name" value="Cation efflux protein transmembrane domain"/>
    <property type="match status" value="1"/>
</dbReference>
<feature type="transmembrane region" description="Helical" evidence="9">
    <location>
        <begin position="416"/>
        <end position="435"/>
    </location>
</feature>
<dbReference type="GO" id="GO:0005794">
    <property type="term" value="C:Golgi apparatus"/>
    <property type="evidence" value="ECO:0007669"/>
    <property type="project" value="TreeGrafter"/>
</dbReference>
<evidence type="ECO:0000256" key="6">
    <source>
        <dbReference type="ARBA" id="ARBA00023065"/>
    </source>
</evidence>
<comment type="subcellular location">
    <subcellularLocation>
        <location evidence="1">Membrane</location>
        <topology evidence="1">Multi-pass membrane protein</topology>
    </subcellularLocation>
</comment>
<feature type="compositionally biased region" description="Basic residues" evidence="8">
    <location>
        <begin position="510"/>
        <end position="519"/>
    </location>
</feature>
<dbReference type="GO" id="GO:0005385">
    <property type="term" value="F:zinc ion transmembrane transporter activity"/>
    <property type="evidence" value="ECO:0007669"/>
    <property type="project" value="InterPro"/>
</dbReference>
<feature type="transmembrane region" description="Helical" evidence="9">
    <location>
        <begin position="151"/>
        <end position="171"/>
    </location>
</feature>
<feature type="compositionally biased region" description="Pro residues" evidence="8">
    <location>
        <begin position="525"/>
        <end position="537"/>
    </location>
</feature>
<dbReference type="PANTHER" id="PTHR45755">
    <property type="match status" value="1"/>
</dbReference>
<evidence type="ECO:0000256" key="7">
    <source>
        <dbReference type="ARBA" id="ARBA00023136"/>
    </source>
</evidence>
<dbReference type="InterPro" id="IPR002524">
    <property type="entry name" value="Cation_efflux"/>
</dbReference>
<keyword evidence="7 9" id="KW-0472">Membrane</keyword>
<evidence type="ECO:0000259" key="10">
    <source>
        <dbReference type="Pfam" id="PF01545"/>
    </source>
</evidence>
<keyword evidence="3" id="KW-0813">Transport</keyword>
<accession>A0A0F7SFP5</accession>
<dbReference type="Pfam" id="PF01545">
    <property type="entry name" value="Cation_efflux"/>
    <property type="match status" value="1"/>
</dbReference>
<feature type="compositionally biased region" description="Basic and acidic residues" evidence="8">
    <location>
        <begin position="553"/>
        <end position="579"/>
    </location>
</feature>
<feature type="transmembrane region" description="Helical" evidence="9">
    <location>
        <begin position="289"/>
        <end position="307"/>
    </location>
</feature>
<feature type="domain" description="Cation efflux protein transmembrane" evidence="10">
    <location>
        <begin position="386"/>
        <end position="686"/>
    </location>
</feature>
<feature type="transmembrane region" description="Helical" evidence="9">
    <location>
        <begin position="98"/>
        <end position="115"/>
    </location>
</feature>
<dbReference type="GO" id="GO:0006882">
    <property type="term" value="P:intracellular zinc ion homeostasis"/>
    <property type="evidence" value="ECO:0007669"/>
    <property type="project" value="InterPro"/>
</dbReference>
<feature type="transmembrane region" description="Helical" evidence="9">
    <location>
        <begin position="661"/>
        <end position="679"/>
    </location>
</feature>
<evidence type="ECO:0000313" key="11">
    <source>
        <dbReference type="EMBL" id="CDZ97656.1"/>
    </source>
</evidence>
<dbReference type="GO" id="GO:0016020">
    <property type="term" value="C:membrane"/>
    <property type="evidence" value="ECO:0007669"/>
    <property type="project" value="UniProtKB-SubCell"/>
</dbReference>
<evidence type="ECO:0000256" key="4">
    <source>
        <dbReference type="ARBA" id="ARBA00022692"/>
    </source>
</evidence>
<reference evidence="11" key="1">
    <citation type="submission" date="2014-08" db="EMBL/GenBank/DDBJ databases">
        <authorList>
            <person name="Sharma Rahul"/>
            <person name="Thines Marco"/>
        </authorList>
    </citation>
    <scope>NUCLEOTIDE SEQUENCE</scope>
</reference>
<feature type="region of interest" description="Disordered" evidence="8">
    <location>
        <begin position="510"/>
        <end position="620"/>
    </location>
</feature>
<name>A0A0F7SFP5_PHARH</name>
<evidence type="ECO:0000256" key="8">
    <source>
        <dbReference type="SAM" id="MobiDB-lite"/>
    </source>
</evidence>
<evidence type="ECO:0000256" key="5">
    <source>
        <dbReference type="ARBA" id="ARBA00022989"/>
    </source>
</evidence>
<feature type="transmembrane region" description="Helical" evidence="9">
    <location>
        <begin position="121"/>
        <end position="144"/>
    </location>
</feature>
<dbReference type="NCBIfam" id="TIGR01297">
    <property type="entry name" value="CDF"/>
    <property type="match status" value="1"/>
</dbReference>
<dbReference type="PANTHER" id="PTHR45755:SF4">
    <property type="entry name" value="ZINC TRANSPORTER 7"/>
    <property type="match status" value="1"/>
</dbReference>
<feature type="compositionally biased region" description="Low complexity" evidence="8">
    <location>
        <begin position="583"/>
        <end position="594"/>
    </location>
</feature>
<sequence length="801" mass="86434">MSSIPSSHRRSQSKIHSFHSLPSTPFSTLSHRSPGLPTIASLKSEPTLIVLVSTLTRAFACYAVKSWGIENVGTTLVLSGGMGICGLVGLLKARRKGLDDILSPLFGLYIILFAFHQYSFYWALSVLPVIRVLIFTLLPSIWAVSYTFGKSALIGTVTLAITFVASILMSISVNSSFLSSLFAHLSIVLYISTGNLKEVLEDKLLMSIKNGGGIKGEIKDEVGRIRSWAMCVAAIIFGFESLLNSSSLPTTWPALQKMAYALVVIQPLLSPPSILNLNKAANASLPKAGTAFLLMIKVAAAVGWLFHGVRGSWSEVGLGVGVWLAIYLTPYQLLPMPQTFSPLNHTSLSSSSSLSSTTSSTTSPTYRLAKTYLKVILDNPESRRIWWFLLLNLGYMLVQMIWGVWTNSLGLISDAIHMFFDCMALGVGLFASVMASWKPNGEFTYGYGRVETLSGFANGIFLILISIFIVFEAIQRIAEPPEMNTSRLLLVSSIGLAINLFGMFATGGHAHHGHSHGGGHSHGPTPKPKAAPPPPPTMNAHAHSHSHAAPVDQHVDHNGHSHGHEVSAHDHQDHHDDHHGHSHSAPSAPSPVSHNGHSHSAGCDHDDHDNDDGDYASNDQGHSHNMRGVFLHVLADTMGSVGVIISTLLIGYTGWTGWDPIASLFIAALIVASVVPLVIDSGKVLCLDAGSENEKDIRLALSELASVEGLAGYGAPRFWPKDESTMVGSIHIHLAQTLDTDPGRPTDAASVRHLQPNAVKYANVDRVVRRVKTILKKRIRGLTELNVQVEGSMLGPSPRRL</sequence>